<comment type="caution">
    <text evidence="2">The sequence shown here is derived from an EMBL/GenBank/DDBJ whole genome shotgun (WGS) entry which is preliminary data.</text>
</comment>
<organism evidence="2 3">
    <name type="scientific">Diversispora epigaea</name>
    <dbReference type="NCBI Taxonomy" id="1348612"/>
    <lineage>
        <taxon>Eukaryota</taxon>
        <taxon>Fungi</taxon>
        <taxon>Fungi incertae sedis</taxon>
        <taxon>Mucoromycota</taxon>
        <taxon>Glomeromycotina</taxon>
        <taxon>Glomeromycetes</taxon>
        <taxon>Diversisporales</taxon>
        <taxon>Diversisporaceae</taxon>
        <taxon>Diversispora</taxon>
    </lineage>
</organism>
<feature type="region of interest" description="Disordered" evidence="1">
    <location>
        <begin position="79"/>
        <end position="130"/>
    </location>
</feature>
<dbReference type="InterPro" id="IPR041078">
    <property type="entry name" value="Plavaka"/>
</dbReference>
<sequence length="529" mass="62080">MAFEYPFCNRVLSSRSAYSQHDNSENNRNNEIIYISDDELMFSSRSNETSDIMQVEIDELPQSMNSLTFEEFASIRYKEPASREPEFETDEFKFKSDETETETESESKFDKTENESEESEKSESAEEKFPNNTYADLMTLVIQHNLNNKAGNTIIRFFNKHLNLLTSPLPKNIEQNIHKYITFNFKNNQTNNNRNYNEQYTSNWWAQTEKTLPTGSYLLSIILYSDTSTTDSLGKNTLHPIFVTLGNIITWRRNKPDVKQLLAYLPIIKVKDDTQKISEEHKNIVHKTFHKSLKFLLSPLYDDNGIELELNNSIFWCFPRISMIISDWPEACTFALTYKSMKSNYPCHFCLVSKEDLSNINLNSNQIEPRSHNNMKLYYKNNTGKNVSIENVRNFFWSVPNINIYTATVPDRMHHLDLGLFQHQLNFTKILINKQCGKSVIDEMNNRVKLIPRYKDLKSNQIEPRSHNNMKLYYKNNTGENVSIENIRNFFWSVPNINIYTATVPDRMHHLDLGLFQHQLNFTKILINK</sequence>
<evidence type="ECO:0000256" key="1">
    <source>
        <dbReference type="SAM" id="MobiDB-lite"/>
    </source>
</evidence>
<dbReference type="Pfam" id="PF18759">
    <property type="entry name" value="Plavaka"/>
    <property type="match status" value="1"/>
</dbReference>
<proteinExistence type="predicted"/>
<evidence type="ECO:0000313" key="2">
    <source>
        <dbReference type="EMBL" id="RHZ64229.1"/>
    </source>
</evidence>
<evidence type="ECO:0000313" key="3">
    <source>
        <dbReference type="Proteomes" id="UP000266861"/>
    </source>
</evidence>
<feature type="compositionally biased region" description="Basic and acidic residues" evidence="1">
    <location>
        <begin position="105"/>
        <end position="129"/>
    </location>
</feature>
<name>A0A397HM70_9GLOM</name>
<keyword evidence="3" id="KW-1185">Reference proteome</keyword>
<reference evidence="2 3" key="1">
    <citation type="submission" date="2018-08" db="EMBL/GenBank/DDBJ databases">
        <title>Genome and evolution of the arbuscular mycorrhizal fungus Diversispora epigaea (formerly Glomus versiforme) and its bacterial endosymbionts.</title>
        <authorList>
            <person name="Sun X."/>
            <person name="Fei Z."/>
            <person name="Harrison M."/>
        </authorList>
    </citation>
    <scope>NUCLEOTIDE SEQUENCE [LARGE SCALE GENOMIC DNA]</scope>
    <source>
        <strain evidence="2 3">IT104</strain>
    </source>
</reference>
<protein>
    <submittedName>
        <fullName evidence="2">Uncharacterized protein</fullName>
    </submittedName>
</protein>
<dbReference type="EMBL" id="PQFF01000298">
    <property type="protein sequence ID" value="RHZ64229.1"/>
    <property type="molecule type" value="Genomic_DNA"/>
</dbReference>
<dbReference type="AlphaFoldDB" id="A0A397HM70"/>
<accession>A0A397HM70</accession>
<feature type="compositionally biased region" description="Basic and acidic residues" evidence="1">
    <location>
        <begin position="79"/>
        <end position="98"/>
    </location>
</feature>
<dbReference type="Proteomes" id="UP000266861">
    <property type="component" value="Unassembled WGS sequence"/>
</dbReference>
<gene>
    <name evidence="2" type="ORF">Glove_326g234</name>
</gene>